<dbReference type="FunFam" id="3.30.70.270:FF:000001">
    <property type="entry name" value="Diguanylate cyclase domain protein"/>
    <property type="match status" value="1"/>
</dbReference>
<feature type="transmembrane region" description="Helical" evidence="5">
    <location>
        <begin position="226"/>
        <end position="247"/>
    </location>
</feature>
<accession>A0AA50DJH9</accession>
<dbReference type="PANTHER" id="PTHR45138">
    <property type="entry name" value="REGULATORY COMPONENTS OF SENSORY TRANSDUCTION SYSTEM"/>
    <property type="match status" value="1"/>
</dbReference>
<feature type="transmembrane region" description="Helical" evidence="5">
    <location>
        <begin position="65"/>
        <end position="82"/>
    </location>
</feature>
<keyword evidence="5" id="KW-0472">Membrane</keyword>
<dbReference type="GO" id="GO:0052621">
    <property type="term" value="F:diguanylate cyclase activity"/>
    <property type="evidence" value="ECO:0007669"/>
    <property type="project" value="UniProtKB-EC"/>
</dbReference>
<dbReference type="GO" id="GO:0043709">
    <property type="term" value="P:cell adhesion involved in single-species biofilm formation"/>
    <property type="evidence" value="ECO:0007669"/>
    <property type="project" value="TreeGrafter"/>
</dbReference>
<feature type="transmembrane region" description="Helical" evidence="5">
    <location>
        <begin position="151"/>
        <end position="173"/>
    </location>
</feature>
<keyword evidence="7" id="KW-0548">Nucleotidyltransferase</keyword>
<dbReference type="AlphaFoldDB" id="A0AA50DJH9"/>
<evidence type="ECO:0000313" key="7">
    <source>
        <dbReference type="EMBL" id="WLS77341.1"/>
    </source>
</evidence>
<gene>
    <name evidence="7" type="ORF">Q3V30_12665</name>
</gene>
<dbReference type="InterPro" id="IPR029787">
    <property type="entry name" value="Nucleotide_cyclase"/>
</dbReference>
<dbReference type="PROSITE" id="PS50887">
    <property type="entry name" value="GGDEF"/>
    <property type="match status" value="1"/>
</dbReference>
<dbReference type="PANTHER" id="PTHR45138:SF9">
    <property type="entry name" value="DIGUANYLATE CYCLASE DGCM-RELATED"/>
    <property type="match status" value="1"/>
</dbReference>
<dbReference type="SMART" id="SM00267">
    <property type="entry name" value="GGDEF"/>
    <property type="match status" value="1"/>
</dbReference>
<proteinExistence type="predicted"/>
<evidence type="ECO:0000256" key="4">
    <source>
        <dbReference type="ARBA" id="ARBA00034247"/>
    </source>
</evidence>
<evidence type="ECO:0000256" key="5">
    <source>
        <dbReference type="SAM" id="Phobius"/>
    </source>
</evidence>
<dbReference type="CDD" id="cd01949">
    <property type="entry name" value="GGDEF"/>
    <property type="match status" value="1"/>
</dbReference>
<feature type="transmembrane region" description="Helical" evidence="5">
    <location>
        <begin position="118"/>
        <end position="139"/>
    </location>
</feature>
<dbReference type="InterPro" id="IPR043128">
    <property type="entry name" value="Rev_trsase/Diguanyl_cyclase"/>
</dbReference>
<dbReference type="RefSeq" id="WP_306206159.1">
    <property type="nucleotide sequence ID" value="NZ_CP132353.1"/>
</dbReference>
<dbReference type="Gene3D" id="3.30.70.270">
    <property type="match status" value="1"/>
</dbReference>
<feature type="transmembrane region" description="Helical" evidence="5">
    <location>
        <begin position="193"/>
        <end position="214"/>
    </location>
</feature>
<dbReference type="InterPro" id="IPR050469">
    <property type="entry name" value="Diguanylate_Cyclase"/>
</dbReference>
<dbReference type="NCBIfam" id="TIGR00254">
    <property type="entry name" value="GGDEF"/>
    <property type="match status" value="1"/>
</dbReference>
<dbReference type="SUPFAM" id="SSF55073">
    <property type="entry name" value="Nucleotide cyclase"/>
    <property type="match status" value="1"/>
</dbReference>
<dbReference type="GO" id="GO:1902201">
    <property type="term" value="P:negative regulation of bacterial-type flagellum-dependent cell motility"/>
    <property type="evidence" value="ECO:0007669"/>
    <property type="project" value="TreeGrafter"/>
</dbReference>
<sequence>MNMQLNKYKFDQVIFLFLLALCLAALGLQCRTLQALSLFWPCNALLLGLLIRFPRFDTLSSLPAIYFGMVFADVLYGTPVSVSLGLDAANMAFIVTGRAVLLSPLFTRPYPRRLQALIRVFPASIISAAVCAAVGSFASQRYFHDDLLKGWISWFCEQLSTSILLLPLVITLLRKDELTQFVTDLRESSLMPLLSLLFSMVGGIYVGGGGSLIFPLPALMWCAVSYPIFFTCLLTLFTGIAEITLVASNVLNIQGSDDFFRIDSLASARLGVAAMTISPLIVALSTTANKKLVARITQRADYDFLTGALTRSGLSSRLAALATRRNKQNSFYGAAFVIDIDRFKSINDTYGHAAGDIVLAKTVECIRQSLQQTAIISRMGGEEFLVLIEGISQPRAYLLADRLRQSIERNAIVLNNINLNVTVSIGISTLNITDPTSLDESIKHADEQLYIAKTSGRNRVSPEFVL</sequence>
<evidence type="ECO:0000259" key="6">
    <source>
        <dbReference type="PROSITE" id="PS50887"/>
    </source>
</evidence>
<dbReference type="Pfam" id="PF00990">
    <property type="entry name" value="GGDEF"/>
    <property type="match status" value="1"/>
</dbReference>
<dbReference type="GO" id="GO:0005886">
    <property type="term" value="C:plasma membrane"/>
    <property type="evidence" value="ECO:0007669"/>
    <property type="project" value="TreeGrafter"/>
</dbReference>
<dbReference type="EC" id="2.7.7.65" evidence="3"/>
<comment type="pathway">
    <text evidence="2">Purine metabolism; 3',5'-cyclic di-GMP biosynthesis.</text>
</comment>
<name>A0AA50DJH9_9GAMM</name>
<evidence type="ECO:0000256" key="1">
    <source>
        <dbReference type="ARBA" id="ARBA00001946"/>
    </source>
</evidence>
<protein>
    <recommendedName>
        <fullName evidence="3">diguanylate cyclase</fullName>
        <ecNumber evidence="3">2.7.7.65</ecNumber>
    </recommendedName>
</protein>
<organism evidence="7 8">
    <name type="scientific">Erwinia pyri</name>
    <dbReference type="NCBI Taxonomy" id="3062598"/>
    <lineage>
        <taxon>Bacteria</taxon>
        <taxon>Pseudomonadati</taxon>
        <taxon>Pseudomonadota</taxon>
        <taxon>Gammaproteobacteria</taxon>
        <taxon>Enterobacterales</taxon>
        <taxon>Erwiniaceae</taxon>
        <taxon>Erwinia</taxon>
    </lineage>
</organism>
<reference evidence="7 8" key="1">
    <citation type="submission" date="2023-07" db="EMBL/GenBank/DDBJ databases">
        <title>Pathogenic bacteria of pear tree diseases.</title>
        <authorList>
            <person name="Zhang Z."/>
            <person name="He L."/>
            <person name="Huang R."/>
        </authorList>
    </citation>
    <scope>NUCLEOTIDE SEQUENCE [LARGE SCALE GENOMIC DNA]</scope>
    <source>
        <strain evidence="7 8">DE2</strain>
    </source>
</reference>
<dbReference type="KEGG" id="epi:Q3V30_12665"/>
<dbReference type="EMBL" id="CP132353">
    <property type="protein sequence ID" value="WLS77341.1"/>
    <property type="molecule type" value="Genomic_DNA"/>
</dbReference>
<keyword evidence="5" id="KW-0812">Transmembrane</keyword>
<feature type="transmembrane region" description="Helical" evidence="5">
    <location>
        <begin position="268"/>
        <end position="288"/>
    </location>
</feature>
<keyword evidence="5" id="KW-1133">Transmembrane helix</keyword>
<keyword evidence="8" id="KW-1185">Reference proteome</keyword>
<comment type="cofactor">
    <cofactor evidence="1">
        <name>Mg(2+)</name>
        <dbReference type="ChEBI" id="CHEBI:18420"/>
    </cofactor>
</comment>
<dbReference type="InterPro" id="IPR000160">
    <property type="entry name" value="GGDEF_dom"/>
</dbReference>
<evidence type="ECO:0000256" key="2">
    <source>
        <dbReference type="ARBA" id="ARBA00004665"/>
    </source>
</evidence>
<dbReference type="Proteomes" id="UP001228139">
    <property type="component" value="Chromosome"/>
</dbReference>
<keyword evidence="7" id="KW-0808">Transferase</keyword>
<comment type="catalytic activity">
    <reaction evidence="4">
        <text>2 GTP = 3',3'-c-di-GMP + 2 diphosphate</text>
        <dbReference type="Rhea" id="RHEA:24898"/>
        <dbReference type="ChEBI" id="CHEBI:33019"/>
        <dbReference type="ChEBI" id="CHEBI:37565"/>
        <dbReference type="ChEBI" id="CHEBI:58805"/>
        <dbReference type="EC" id="2.7.7.65"/>
    </reaction>
</comment>
<feature type="domain" description="GGDEF" evidence="6">
    <location>
        <begin position="331"/>
        <end position="465"/>
    </location>
</feature>
<evidence type="ECO:0000256" key="3">
    <source>
        <dbReference type="ARBA" id="ARBA00012528"/>
    </source>
</evidence>
<evidence type="ECO:0000313" key="8">
    <source>
        <dbReference type="Proteomes" id="UP001228139"/>
    </source>
</evidence>